<dbReference type="AlphaFoldDB" id="E0S7J5"/>
<protein>
    <recommendedName>
        <fullName evidence="3">Nuclear pore complex protein Nup85</fullName>
    </recommendedName>
</protein>
<dbReference type="GeneID" id="9699355"/>
<dbReference type="RefSeq" id="XP_003073034.1">
    <property type="nucleotide sequence ID" value="XM_003072988.1"/>
</dbReference>
<evidence type="ECO:0000313" key="1">
    <source>
        <dbReference type="EMBL" id="ADM11674.1"/>
    </source>
</evidence>
<gene>
    <name evidence="1" type="ORF">Eint_060660</name>
</gene>
<keyword evidence="2" id="KW-1185">Reference proteome</keyword>
<dbReference type="HOGENOM" id="CLU_554350_0_0_1"/>
<dbReference type="VEuPathDB" id="MicrosporidiaDB:Eint_060660"/>
<dbReference type="KEGG" id="ein:Eint_060660"/>
<sequence length="492" mass="57922">MNLGWLLKIPMRKHSNRKIIVYENSMASFYSRTFEIIEEHISTISNNEHHRDGLVEYIEMLSYFQISNEDHEKKEEINRQRQSLLKKFRSLTLISISKVEKDNRKILKSYHGVLHLLDLIGFGVNPYEMVLKKWLNTNCMIISDVERHAIRGNFEKVIEAYPYLNEAINNYLNLRKTSGNEYRKLFASWKIKYFKIIPNNLKEILFHNINGDGIDWIDHICYKSFCMNTQRNGIDLINREDEIGMILTHNYDALIERSKGWIRLVLLFVCPHTKFDLFPRAFESIGKFLYLSDYRLSLRFFSYTEKLILYFNHFSCKFSKSLSDLEFLVEYSKKNNINGNSLLKEYCQNLLSNQEYYNLFYVISKYELCDININSEFIEFCIRNTTILTENFTKTSYGIFIGNFRRFLSGIKVGEGEIIALINSDYFSALDSRTFEIILENRCITVNMLYKLLEGMLNVERKGKSNPILKSKKALVLNKLAESTGLGKDISI</sequence>
<accession>E0S7J5</accession>
<evidence type="ECO:0000313" key="2">
    <source>
        <dbReference type="Proteomes" id="UP000002313"/>
    </source>
</evidence>
<reference evidence="1 2" key="2">
    <citation type="journal article" date="2012" name="Proc. Natl. Acad. Sci. U.S.A.">
        <title>Gain and loss of multiple functionally related, horizontally transferred genes in the reduced genomes of two microsporidian parasites.</title>
        <authorList>
            <person name="Pombert J.-F."/>
            <person name="Selman M."/>
            <person name="Burki F."/>
            <person name="Bardell F.T."/>
            <person name="Farinelli L."/>
            <person name="Solter L.F."/>
            <person name="Whitman D.W."/>
            <person name="Weiss L.M."/>
            <person name="Corradi N."/>
            <person name="Keeling P.J."/>
        </authorList>
    </citation>
    <scope>NUCLEOTIDE SEQUENCE [LARGE SCALE GENOMIC DNA]</scope>
    <source>
        <strain evidence="1 2">ATCC 50506</strain>
    </source>
</reference>
<evidence type="ECO:0008006" key="3">
    <source>
        <dbReference type="Google" id="ProtNLM"/>
    </source>
</evidence>
<proteinExistence type="predicted"/>
<dbReference type="OrthoDB" id="2193425at2759"/>
<dbReference type="Proteomes" id="UP000002313">
    <property type="component" value="Chromosome VI"/>
</dbReference>
<name>E0S7J5_ENCIT</name>
<dbReference type="EMBL" id="CP001947">
    <property type="protein sequence ID" value="ADM11674.1"/>
    <property type="molecule type" value="Genomic_DNA"/>
</dbReference>
<organism evidence="1 2">
    <name type="scientific">Encephalitozoon intestinalis (strain ATCC 50506)</name>
    <name type="common">Microsporidian parasite</name>
    <name type="synonym">Septata intestinalis</name>
    <dbReference type="NCBI Taxonomy" id="876142"/>
    <lineage>
        <taxon>Eukaryota</taxon>
        <taxon>Fungi</taxon>
        <taxon>Fungi incertae sedis</taxon>
        <taxon>Microsporidia</taxon>
        <taxon>Unikaryonidae</taxon>
        <taxon>Encephalitozoon</taxon>
    </lineage>
</organism>
<reference evidence="1 2" key="1">
    <citation type="journal article" date="2010" name="Nat. Commun.">
        <title>The complete sequence of the smallest known nuclear genome from the microsporidian Encephalitozoon intestinalis.</title>
        <authorList>
            <person name="Corradi N."/>
            <person name="Pombert J.-F."/>
            <person name="Farinelli L."/>
            <person name="Didier E.S."/>
            <person name="Keeling P.J."/>
        </authorList>
    </citation>
    <scope>NUCLEOTIDE SEQUENCE [LARGE SCALE GENOMIC DNA]</scope>
    <source>
        <strain evidence="1 2">ATCC 50506</strain>
    </source>
</reference>